<dbReference type="SUPFAM" id="SSF53474">
    <property type="entry name" value="alpha/beta-Hydrolases"/>
    <property type="match status" value="1"/>
</dbReference>
<dbReference type="KEGG" id="abq:ABAZ39_19165"/>
<keyword evidence="1" id="KW-0378">Hydrolase</keyword>
<dbReference type="InterPro" id="IPR029058">
    <property type="entry name" value="AB_hydrolase_fold"/>
</dbReference>
<dbReference type="Gene3D" id="3.40.50.1820">
    <property type="entry name" value="alpha/beta hydrolase"/>
    <property type="match status" value="1"/>
</dbReference>
<dbReference type="RefSeq" id="WP_040134346.1">
    <property type="nucleotide sequence ID" value="NZ_CP007794.1"/>
</dbReference>
<accession>A0A2K1G3N1</accession>
<proteinExistence type="predicted"/>
<dbReference type="Pfam" id="PF06821">
    <property type="entry name" value="Ser_hydrolase"/>
    <property type="match status" value="1"/>
</dbReference>
<dbReference type="AlphaFoldDB" id="A0A060DSA6"/>
<keyword evidence="1" id="KW-0614">Plasmid</keyword>
<geneLocation type="plasmid" evidence="1 3">
    <name>AbAZ39_p1</name>
</geneLocation>
<dbReference type="GO" id="GO:0016787">
    <property type="term" value="F:hydrolase activity"/>
    <property type="evidence" value="ECO:0007669"/>
    <property type="project" value="UniProtKB-KW"/>
</dbReference>
<accession>A0A060DSA6</accession>
<name>A0A060DSA6_9PROT</name>
<reference evidence="1 3" key="1">
    <citation type="journal article" date="2014" name="Genome Announc.">
        <title>Complete Genome Sequence of the Model Rhizosphere Strain Azospirillum brasilense Az39, Successfully Applied in Agriculture.</title>
        <authorList>
            <person name="Rivera D."/>
            <person name="Revale S."/>
            <person name="Molina R."/>
            <person name="Gualpa J."/>
            <person name="Puente M."/>
            <person name="Maroniche G."/>
            <person name="Paris G."/>
            <person name="Baker D."/>
            <person name="Clavijo B."/>
            <person name="McLay K."/>
            <person name="Spaepen S."/>
            <person name="Perticari A."/>
            <person name="Vazquez M."/>
            <person name="Wisniewski-Dye F."/>
            <person name="Watkins C."/>
            <person name="Martinez-Abarca F."/>
            <person name="Vanderleyden J."/>
            <person name="Cassan F."/>
        </authorList>
    </citation>
    <scope>NUCLEOTIDE SEQUENCE [LARGE SCALE GENOMIC DNA]</scope>
    <source>
        <strain evidence="1 3">Az39</strain>
        <plasmid evidence="1">AbAZ39_p1</plasmid>
    </source>
</reference>
<evidence type="ECO:0000313" key="2">
    <source>
        <dbReference type="EMBL" id="PNQ99400.1"/>
    </source>
</evidence>
<dbReference type="Proteomes" id="UP000236268">
    <property type="component" value="Unassembled WGS sequence"/>
</dbReference>
<dbReference type="OrthoDB" id="9804993at2"/>
<evidence type="ECO:0000313" key="1">
    <source>
        <dbReference type="EMBL" id="AIB14048.1"/>
    </source>
</evidence>
<reference evidence="2 4" key="2">
    <citation type="submission" date="2018-01" db="EMBL/GenBank/DDBJ databases">
        <title>Whole genome sequence of Azospirillum brasilense REC3 isolated from strawberry roots.</title>
        <authorList>
            <person name="Fontana C.A."/>
            <person name="Salazar S.M."/>
            <person name="Bassi D."/>
            <person name="Puglisi E."/>
            <person name="Lovaisa N.C."/>
            <person name="Toffoli L.M."/>
            <person name="Pedraza R."/>
            <person name="Cocconcelli P.S."/>
        </authorList>
    </citation>
    <scope>NUCLEOTIDE SEQUENCE [LARGE SCALE GENOMIC DNA]</scope>
    <source>
        <strain evidence="2 4">REC3</strain>
        <plasmid evidence="2">p4unnamed</plasmid>
    </source>
</reference>
<organism evidence="1 3">
    <name type="scientific">Azospirillum argentinense</name>
    <dbReference type="NCBI Taxonomy" id="2970906"/>
    <lineage>
        <taxon>Bacteria</taxon>
        <taxon>Pseudomonadati</taxon>
        <taxon>Pseudomonadota</taxon>
        <taxon>Alphaproteobacteria</taxon>
        <taxon>Rhodospirillales</taxon>
        <taxon>Azospirillaceae</taxon>
        <taxon>Azospirillum</taxon>
    </lineage>
</organism>
<gene>
    <name evidence="1" type="ORF">ABAZ39_19165</name>
    <name evidence="2" type="ORF">C1S70_07500</name>
</gene>
<protein>
    <submittedName>
        <fullName evidence="1">Alpha/beta hydrolase</fullName>
    </submittedName>
    <submittedName>
        <fullName evidence="2">Serine hydrolase family protein</fullName>
    </submittedName>
</protein>
<dbReference type="InterPro" id="IPR010662">
    <property type="entry name" value="RBBP9/YdeN"/>
</dbReference>
<dbReference type="EMBL" id="POWG01000006">
    <property type="protein sequence ID" value="PNQ99400.1"/>
    <property type="molecule type" value="Genomic_DNA"/>
</dbReference>
<sequence>MTKASVLIVPGLGNSGPDHWQSWLQQRHPSFTRVEQADWDAPALEDWVWSLEQAVAAAAAPVVLVAHSLGCMTVAHWAVRGGSSVGNVAAALLVAPPDVESAEHTPPEVHGFAPVPTDPLPFRALVLASRNDPYAAIERSCAFAVGWGADFIDAGDLGHINTAAGYGPWPDGERLVLDLLRAVDSGV</sequence>
<dbReference type="EMBL" id="CP007794">
    <property type="protein sequence ID" value="AIB14048.1"/>
    <property type="molecule type" value="Genomic_DNA"/>
</dbReference>
<geneLocation type="plasmid" evidence="2">
    <name>p4unnamed</name>
</geneLocation>
<dbReference type="Proteomes" id="UP000027186">
    <property type="component" value="Plasmid AbAZ39_p1"/>
</dbReference>
<evidence type="ECO:0000313" key="4">
    <source>
        <dbReference type="Proteomes" id="UP000236268"/>
    </source>
</evidence>
<evidence type="ECO:0000313" key="3">
    <source>
        <dbReference type="Proteomes" id="UP000027186"/>
    </source>
</evidence>